<dbReference type="InterPro" id="IPR036188">
    <property type="entry name" value="FAD/NAD-bd_sf"/>
</dbReference>
<evidence type="ECO:0000313" key="7">
    <source>
        <dbReference type="EMBL" id="MXQ09948.1"/>
    </source>
</evidence>
<evidence type="ECO:0000259" key="6">
    <source>
        <dbReference type="Pfam" id="PF01494"/>
    </source>
</evidence>
<gene>
    <name evidence="7" type="ORF">GR328_00450</name>
</gene>
<reference evidence="7 8" key="1">
    <citation type="submission" date="2019-12" db="EMBL/GenBank/DDBJ databases">
        <authorList>
            <person name="Yuan C.-G."/>
        </authorList>
    </citation>
    <scope>NUCLEOTIDE SEQUENCE [LARGE SCALE GENOMIC DNA]</scope>
    <source>
        <strain evidence="7 8">KCTC 23863</strain>
    </source>
</reference>
<feature type="domain" description="FAD-binding" evidence="6">
    <location>
        <begin position="5"/>
        <end position="348"/>
    </location>
</feature>
<evidence type="ECO:0000256" key="3">
    <source>
        <dbReference type="ARBA" id="ARBA00022827"/>
    </source>
</evidence>
<keyword evidence="2" id="KW-0285">Flavoprotein</keyword>
<sequence length="395" mass="43047">MPSLSIAIVGAGIGGLTAALTFARQGHSVTLIERRTGFSEVGAGLQLSPNASRVLIRLGLAPALRRVASVPERVVVRGIASGRSIGEVALGTYMQQRYGAPYWVVHRADLQTILLDAVRSEASVRIATGRKVEEVRNAPERAEVVWTSSNGARESLAADVVVGADGVWSKVRHAVGDTNRPTFHGYVAWRATVERRLVPEELAENETGLWLGAKGHVVHYPIFSGNLVNVVAIERAKAPVDGWSAPGRAEDLLAHYSSATPVLRELLGRPREWLRWSLFRHPIRKLARGRIALLGDAAHPVLPFLAQGAALAIEDAATLGALLADGPQDVAEALAAYEQHRFERVTRIQAEGRRNGRIYHSGAIVAFGRDRIMQWIGPESMSNRYDWIYGFRAPE</sequence>
<comment type="cofactor">
    <cofactor evidence="1">
        <name>FAD</name>
        <dbReference type="ChEBI" id="CHEBI:57692"/>
    </cofactor>
</comment>
<protein>
    <submittedName>
        <fullName evidence="7">FAD-dependent oxidoreductase</fullName>
    </submittedName>
</protein>
<dbReference type="RefSeq" id="WP_160882567.1">
    <property type="nucleotide sequence ID" value="NZ_WURB01000001.1"/>
</dbReference>
<organism evidence="7 8">
    <name type="scientific">Microvirga makkahensis</name>
    <dbReference type="NCBI Taxonomy" id="1128670"/>
    <lineage>
        <taxon>Bacteria</taxon>
        <taxon>Pseudomonadati</taxon>
        <taxon>Pseudomonadota</taxon>
        <taxon>Alphaproteobacteria</taxon>
        <taxon>Hyphomicrobiales</taxon>
        <taxon>Methylobacteriaceae</taxon>
        <taxon>Microvirga</taxon>
    </lineage>
</organism>
<dbReference type="EMBL" id="WURB01000001">
    <property type="protein sequence ID" value="MXQ09948.1"/>
    <property type="molecule type" value="Genomic_DNA"/>
</dbReference>
<dbReference type="Proteomes" id="UP000436483">
    <property type="component" value="Unassembled WGS sequence"/>
</dbReference>
<dbReference type="GO" id="GO:0004497">
    <property type="term" value="F:monooxygenase activity"/>
    <property type="evidence" value="ECO:0007669"/>
    <property type="project" value="UniProtKB-KW"/>
</dbReference>
<evidence type="ECO:0000256" key="1">
    <source>
        <dbReference type="ARBA" id="ARBA00001974"/>
    </source>
</evidence>
<accession>A0A7X3SMB5</accession>
<keyword evidence="5" id="KW-0503">Monooxygenase</keyword>
<proteinExistence type="predicted"/>
<evidence type="ECO:0000313" key="8">
    <source>
        <dbReference type="Proteomes" id="UP000436483"/>
    </source>
</evidence>
<evidence type="ECO:0000256" key="4">
    <source>
        <dbReference type="ARBA" id="ARBA00023002"/>
    </source>
</evidence>
<dbReference type="SUPFAM" id="SSF51905">
    <property type="entry name" value="FAD/NAD(P)-binding domain"/>
    <property type="match status" value="1"/>
</dbReference>
<dbReference type="AlphaFoldDB" id="A0A7X3SMB5"/>
<keyword evidence="8" id="KW-1185">Reference proteome</keyword>
<dbReference type="PANTHER" id="PTHR13789:SF318">
    <property type="entry name" value="GERANYLGERANYL DIPHOSPHATE REDUCTASE"/>
    <property type="match status" value="1"/>
</dbReference>
<dbReference type="PRINTS" id="PR00420">
    <property type="entry name" value="RNGMNOXGNASE"/>
</dbReference>
<dbReference type="Pfam" id="PF01494">
    <property type="entry name" value="FAD_binding_3"/>
    <property type="match status" value="1"/>
</dbReference>
<dbReference type="InterPro" id="IPR002938">
    <property type="entry name" value="FAD-bd"/>
</dbReference>
<dbReference type="InterPro" id="IPR050493">
    <property type="entry name" value="FAD-dep_Monooxygenase_BioMet"/>
</dbReference>
<dbReference type="Gene3D" id="3.50.50.60">
    <property type="entry name" value="FAD/NAD(P)-binding domain"/>
    <property type="match status" value="1"/>
</dbReference>
<dbReference type="GO" id="GO:0071949">
    <property type="term" value="F:FAD binding"/>
    <property type="evidence" value="ECO:0007669"/>
    <property type="project" value="InterPro"/>
</dbReference>
<keyword evidence="4" id="KW-0560">Oxidoreductase</keyword>
<dbReference type="SUPFAM" id="SSF54373">
    <property type="entry name" value="FAD-linked reductases, C-terminal domain"/>
    <property type="match status" value="1"/>
</dbReference>
<dbReference type="OrthoDB" id="4230779at2"/>
<dbReference type="PANTHER" id="PTHR13789">
    <property type="entry name" value="MONOOXYGENASE"/>
    <property type="match status" value="1"/>
</dbReference>
<name>A0A7X3SMB5_9HYPH</name>
<evidence type="ECO:0000256" key="2">
    <source>
        <dbReference type="ARBA" id="ARBA00022630"/>
    </source>
</evidence>
<comment type="caution">
    <text evidence="7">The sequence shown here is derived from an EMBL/GenBank/DDBJ whole genome shotgun (WGS) entry which is preliminary data.</text>
</comment>
<keyword evidence="3" id="KW-0274">FAD</keyword>
<evidence type="ECO:0000256" key="5">
    <source>
        <dbReference type="ARBA" id="ARBA00023033"/>
    </source>
</evidence>
<reference evidence="7 8" key="2">
    <citation type="submission" date="2020-01" db="EMBL/GenBank/DDBJ databases">
        <title>Microvirga sp. nov., an arsenate reduction bacterium isolated from Tibet hotspring sediments.</title>
        <authorList>
            <person name="Xian W.-D."/>
            <person name="Li W.-J."/>
        </authorList>
    </citation>
    <scope>NUCLEOTIDE SEQUENCE [LARGE SCALE GENOMIC DNA]</scope>
    <source>
        <strain evidence="7 8">KCTC 23863</strain>
    </source>
</reference>